<reference evidence="1" key="1">
    <citation type="submission" date="2007-07" db="EMBL/GenBank/DDBJ databases">
        <title>PCAP assembly of the Caenorhabditis remanei genome.</title>
        <authorList>
            <consortium name="The Caenorhabditis remanei Sequencing Consortium"/>
            <person name="Wilson R.K."/>
        </authorList>
    </citation>
    <scope>NUCLEOTIDE SEQUENCE [LARGE SCALE GENOMIC DNA]</scope>
    <source>
        <strain evidence="1">PB4641</strain>
    </source>
</reference>
<dbReference type="AlphaFoldDB" id="E3NJG6"/>
<dbReference type="HOGENOM" id="CLU_1637005_0_0_1"/>
<sequence>MTNFQIARCQCFRTGFLLLSRFHTGFLLLDKAELGSTINKTQQGGDFFILRNTTECVSPDYTCPPLKSCSITFQLPPSSKPRILSILRISQSGRFHTPEKSSFLGWSSDEIPEFQGSSSPIKSKRSLKTHSMPLRQMSCWIQLLKSPQPSMDIKKTSSTQNW</sequence>
<organism evidence="2">
    <name type="scientific">Caenorhabditis remanei</name>
    <name type="common">Caenorhabditis vulgaris</name>
    <dbReference type="NCBI Taxonomy" id="31234"/>
    <lineage>
        <taxon>Eukaryota</taxon>
        <taxon>Metazoa</taxon>
        <taxon>Ecdysozoa</taxon>
        <taxon>Nematoda</taxon>
        <taxon>Chromadorea</taxon>
        <taxon>Rhabditida</taxon>
        <taxon>Rhabditina</taxon>
        <taxon>Rhabditomorpha</taxon>
        <taxon>Rhabditoidea</taxon>
        <taxon>Rhabditidae</taxon>
        <taxon>Peloderinae</taxon>
        <taxon>Caenorhabditis</taxon>
    </lineage>
</organism>
<dbReference type="InParanoid" id="E3NJG6"/>
<gene>
    <name evidence="1" type="ORF">CRE_07074</name>
</gene>
<proteinExistence type="predicted"/>
<name>E3NJG6_CAERE</name>
<dbReference type="Proteomes" id="UP000008281">
    <property type="component" value="Unassembled WGS sequence"/>
</dbReference>
<accession>E3NJG6</accession>
<dbReference type="EMBL" id="DS268741">
    <property type="protein sequence ID" value="EFP00840.1"/>
    <property type="molecule type" value="Genomic_DNA"/>
</dbReference>
<evidence type="ECO:0000313" key="2">
    <source>
        <dbReference type="Proteomes" id="UP000008281"/>
    </source>
</evidence>
<keyword evidence="2" id="KW-1185">Reference proteome</keyword>
<protein>
    <submittedName>
        <fullName evidence="1">Uncharacterized protein</fullName>
    </submittedName>
</protein>
<evidence type="ECO:0000313" key="1">
    <source>
        <dbReference type="EMBL" id="EFP00840.1"/>
    </source>
</evidence>